<evidence type="ECO:0000259" key="5">
    <source>
        <dbReference type="Pfam" id="PF06803"/>
    </source>
</evidence>
<evidence type="ECO:0000313" key="7">
    <source>
        <dbReference type="Proteomes" id="UP000018877"/>
    </source>
</evidence>
<evidence type="ECO:0000256" key="4">
    <source>
        <dbReference type="ARBA" id="ARBA00023136"/>
    </source>
</evidence>
<dbReference type="InterPro" id="IPR016983">
    <property type="entry name" value="UCP031804"/>
</dbReference>
<accession>A0AB94IMX0</accession>
<feature type="domain" description="DUF1232" evidence="5">
    <location>
        <begin position="62"/>
        <end position="96"/>
    </location>
</feature>
<dbReference type="PIRSF" id="PIRSF031804">
    <property type="entry name" value="UCP031804"/>
    <property type="match status" value="1"/>
</dbReference>
<evidence type="ECO:0000256" key="2">
    <source>
        <dbReference type="ARBA" id="ARBA00022692"/>
    </source>
</evidence>
<protein>
    <recommendedName>
        <fullName evidence="5">DUF1232 domain-containing protein</fullName>
    </recommendedName>
</protein>
<dbReference type="InterPro" id="IPR010652">
    <property type="entry name" value="DUF1232"/>
</dbReference>
<reference evidence="6 7" key="1">
    <citation type="journal article" date="2014" name="Environ. Microbiol.">
        <title>The nitrate-ammonifying and nosZ-carrying bacterium Bacillus vireti is a potent source and sink for nitric and nitrous oxide under high nitrate conditions.</title>
        <authorList>
            <person name="Mania D."/>
            <person name="Heylen K."/>
            <person name="van Spanning R.J."/>
            <person name="Frostegard A."/>
        </authorList>
    </citation>
    <scope>NUCLEOTIDE SEQUENCE [LARGE SCALE GENOMIC DNA]</scope>
    <source>
        <strain evidence="6 7">LMG 21834</strain>
    </source>
</reference>
<gene>
    <name evidence="6" type="ORF">BAVI_13039</name>
</gene>
<dbReference type="AlphaFoldDB" id="A0AB94IMX0"/>
<comment type="subcellular location">
    <subcellularLocation>
        <location evidence="1">Endomembrane system</location>
        <topology evidence="1">Multi-pass membrane protein</topology>
    </subcellularLocation>
</comment>
<comment type="caution">
    <text evidence="6">The sequence shown here is derived from an EMBL/GenBank/DDBJ whole genome shotgun (WGS) entry which is preliminary data.</text>
</comment>
<dbReference type="Proteomes" id="UP000018877">
    <property type="component" value="Unassembled WGS sequence"/>
</dbReference>
<keyword evidence="4" id="KW-0472">Membrane</keyword>
<keyword evidence="2" id="KW-0812">Transmembrane</keyword>
<dbReference type="Pfam" id="PF06803">
    <property type="entry name" value="DUF1232"/>
    <property type="match status" value="1"/>
</dbReference>
<evidence type="ECO:0000256" key="1">
    <source>
        <dbReference type="ARBA" id="ARBA00004127"/>
    </source>
</evidence>
<name>A0AB94IMX0_9BACI</name>
<keyword evidence="3" id="KW-1133">Transmembrane helix</keyword>
<evidence type="ECO:0000256" key="3">
    <source>
        <dbReference type="ARBA" id="ARBA00022989"/>
    </source>
</evidence>
<sequence>MKTNFFNPEDDQHQYNREKNEKYVKKGFWAKTKRIAGKVPFVKDSVAMYYCAIDQKTPLWVKGVALAALAYVINPFDVIPDTIPILGFTDDATAIFAAFKTLDKYITKEHKKKAEEAMLGLNG</sequence>
<keyword evidence="7" id="KW-1185">Reference proteome</keyword>
<evidence type="ECO:0000313" key="6">
    <source>
        <dbReference type="EMBL" id="ETI68397.1"/>
    </source>
</evidence>
<organism evidence="6 7">
    <name type="scientific">Neobacillus vireti LMG 21834</name>
    <dbReference type="NCBI Taxonomy" id="1131730"/>
    <lineage>
        <taxon>Bacteria</taxon>
        <taxon>Bacillati</taxon>
        <taxon>Bacillota</taxon>
        <taxon>Bacilli</taxon>
        <taxon>Bacillales</taxon>
        <taxon>Bacillaceae</taxon>
        <taxon>Neobacillus</taxon>
    </lineage>
</organism>
<dbReference type="GO" id="GO:0012505">
    <property type="term" value="C:endomembrane system"/>
    <property type="evidence" value="ECO:0007669"/>
    <property type="project" value="UniProtKB-SubCell"/>
</dbReference>
<proteinExistence type="predicted"/>
<dbReference type="EMBL" id="ALAN01000071">
    <property type="protein sequence ID" value="ETI68397.1"/>
    <property type="molecule type" value="Genomic_DNA"/>
</dbReference>